<evidence type="ECO:0000313" key="5">
    <source>
        <dbReference type="Proteomes" id="UP000003490"/>
    </source>
</evidence>
<dbReference type="EMBL" id="ABCB02000013">
    <property type="protein sequence ID" value="EDO62660.1"/>
    <property type="molecule type" value="Genomic_DNA"/>
</dbReference>
<evidence type="ECO:0000313" key="4">
    <source>
        <dbReference type="EMBL" id="PEQ24275.1"/>
    </source>
</evidence>
<dbReference type="PANTHER" id="PTHR12654">
    <property type="entry name" value="BILE ACID BETA-GLUCOSIDASE-RELATED"/>
    <property type="match status" value="1"/>
</dbReference>
<keyword evidence="6" id="KW-1185">Reference proteome</keyword>
<evidence type="ECO:0000259" key="2">
    <source>
        <dbReference type="Pfam" id="PF12215"/>
    </source>
</evidence>
<name>A7VPJ8_9FIRM</name>
<dbReference type="GO" id="GO:0005975">
    <property type="term" value="P:carbohydrate metabolic process"/>
    <property type="evidence" value="ECO:0007669"/>
    <property type="project" value="InterPro"/>
</dbReference>
<evidence type="ECO:0008006" key="7">
    <source>
        <dbReference type="Google" id="ProtNLM"/>
    </source>
</evidence>
<accession>A7VPJ8</accession>
<reference evidence="3 5" key="1">
    <citation type="submission" date="2007-08" db="EMBL/GenBank/DDBJ databases">
        <title>Draft genome sequence of Clostridium leptum (DSM 753).</title>
        <authorList>
            <person name="Sudarsanam P."/>
            <person name="Ley R."/>
            <person name="Guruge J."/>
            <person name="Turnbaugh P.J."/>
            <person name="Mahowald M."/>
            <person name="Liep D."/>
            <person name="Gordon J."/>
        </authorList>
    </citation>
    <scope>NUCLEOTIDE SEQUENCE [LARGE SCALE GENOMIC DNA]</scope>
    <source>
        <strain evidence="3 5">DSM 753</strain>
    </source>
</reference>
<feature type="domain" description="Glycosyl-hydrolase family 116 catalytic region" evidence="1">
    <location>
        <begin position="471"/>
        <end position="742"/>
    </location>
</feature>
<dbReference type="InterPro" id="IPR008928">
    <property type="entry name" value="6-hairpin_glycosidase_sf"/>
</dbReference>
<dbReference type="Pfam" id="PF12215">
    <property type="entry name" value="Glyco_hydr_116N"/>
    <property type="match status" value="1"/>
</dbReference>
<dbReference type="OrthoDB" id="1007311at2"/>
<dbReference type="PANTHER" id="PTHR12654:SF0">
    <property type="entry name" value="NON-LYSOSOMAL GLUCOSYLCERAMIDASE"/>
    <property type="match status" value="1"/>
</dbReference>
<dbReference type="eggNOG" id="COG4354">
    <property type="taxonomic scope" value="Bacteria"/>
</dbReference>
<feature type="domain" description="Glycosyl-hydrolase family 116 N-terminal" evidence="2">
    <location>
        <begin position="24"/>
        <end position="352"/>
    </location>
</feature>
<dbReference type="SUPFAM" id="SSF48208">
    <property type="entry name" value="Six-hairpin glycosidases"/>
    <property type="match status" value="1"/>
</dbReference>
<sequence length="804" mass="90413">MVELRSIPNIKSYDNHAEALRFLLGGIGTGNISLNARGELCDFEIFNRQSKGLKLPYSFFALWYSLPSGESDALVLEAKPQGLCDAPMGVAPSLVPGLPRFDSSCFSSAYPFANIQLKKDGLPFEVTLQAYTPFIPLDDVNSGIPGIRFVYRLKNLLDQPVKAAVSATMPNACGFDSFSTDGLNKLYLKGRPENRVVKKNGLQGICYSTDLEKEQLGFGTMALLTDEQEGFSAKPRWLNEGWWDGAEEYWQDLMEDGCLGEVVSGGKPVSRINPSGEESAIGSIAVQKVLQPGESKDFVFYLTWHFPNRYGWWPDGHDARKPIPCADIYQNYYSTLWDDALAVAGYFHANQTRLEENSEKFANALFSSTVDPEVIDAAAGNITALRSTTCFRIADGTFFGWEGCFFQAGSCPGTCTHVWNYAQTVANLFPRLERNMRETEFLRETDGQGKMNFRAKIQLEGKPWDMYPAVDGQLGSILRVYREWKISGDDDFLKKIWNQVVSALEFSASYWDSNQDCVLDGQQHNTYDIEFYGVNSLGNSIYYAALKAGAEMAEYLGEHERSQKWRSMEQAGCKRMDEMLFNGEYYRQVTDGDIDEYKYQYGEGCLSDQLLGQTLAHLYGLGHLFPEDHVKSAVFAIYKYNFKERMGSHKSLQRGYAYQDEPGLLLCSWPSGGRPKQPFVYSDEVWTGIEYQVAAGLIYEGFLQEGLEIVRAVRSRYDGYKRNPFNEVECGNHYARSMASWGVLNALSGLQVDLPHNSVTISPKVNQDCFSSFYSTGTEWGICRQFKDQSGALIQSFEALYHAD</sequence>
<dbReference type="Proteomes" id="UP000003490">
    <property type="component" value="Unassembled WGS sequence"/>
</dbReference>
<evidence type="ECO:0000313" key="6">
    <source>
        <dbReference type="Proteomes" id="UP000220611"/>
    </source>
</evidence>
<reference evidence="4 6" key="3">
    <citation type="submission" date="2017-07" db="EMBL/GenBank/DDBJ databases">
        <title>Prevalence of linear plasmids in Cutibacterium (Propionibacterium) acnes isolates obtained from prostatic tissue.</title>
        <authorList>
            <person name="Davidsson S."/>
            <person name="Carlsson J."/>
            <person name="Molling P."/>
            <person name="Andren O."/>
            <person name="Andersson S.-O."/>
            <person name="Brzuszkiewicz E."/>
            <person name="Poehlein A."/>
            <person name="Al-Zeer M."/>
            <person name="Brinkmann V."/>
            <person name="Scavenius C."/>
            <person name="Nazipi S."/>
            <person name="Soderquist B."/>
            <person name="Bruggemann H."/>
        </authorList>
    </citation>
    <scope>NUCLEOTIDE SEQUENCE [LARGE SCALE GENOMIC DNA]</scope>
    <source>
        <strain evidence="4 6">DSM 753</strain>
    </source>
</reference>
<dbReference type="EMBL" id="NOXF01000006">
    <property type="protein sequence ID" value="PEQ24275.1"/>
    <property type="molecule type" value="Genomic_DNA"/>
</dbReference>
<dbReference type="Gene3D" id="1.50.10.10">
    <property type="match status" value="1"/>
</dbReference>
<dbReference type="Pfam" id="PF04685">
    <property type="entry name" value="DUF608"/>
    <property type="match status" value="1"/>
</dbReference>
<comment type="caution">
    <text evidence="3">The sequence shown here is derived from an EMBL/GenBank/DDBJ whole genome shotgun (WGS) entry which is preliminary data.</text>
</comment>
<dbReference type="InterPro" id="IPR012341">
    <property type="entry name" value="6hp_glycosidase-like_sf"/>
</dbReference>
<protein>
    <recommendedName>
        <fullName evidence="7">Glycosyl-hydrolase family 116 catalytic region domain-containing protein</fullName>
    </recommendedName>
</protein>
<dbReference type="AlphaFoldDB" id="A7VPJ8"/>
<proteinExistence type="predicted"/>
<dbReference type="GO" id="GO:0004553">
    <property type="term" value="F:hydrolase activity, hydrolyzing O-glycosyl compounds"/>
    <property type="evidence" value="ECO:0007669"/>
    <property type="project" value="InterPro"/>
</dbReference>
<gene>
    <name evidence="4" type="ORF">CH238_08755</name>
    <name evidence="3" type="ORF">CLOLEP_00474</name>
</gene>
<dbReference type="InterPro" id="IPR052566">
    <property type="entry name" value="Non-lysos_glucosylceramidase"/>
</dbReference>
<dbReference type="HOGENOM" id="CLU_010759_0_0_9"/>
<evidence type="ECO:0000259" key="1">
    <source>
        <dbReference type="Pfam" id="PF04685"/>
    </source>
</evidence>
<evidence type="ECO:0000313" key="3">
    <source>
        <dbReference type="EMBL" id="EDO62660.1"/>
    </source>
</evidence>
<dbReference type="Proteomes" id="UP000220611">
    <property type="component" value="Unassembled WGS sequence"/>
</dbReference>
<organism evidence="3 5">
    <name type="scientific">[Clostridium] leptum DSM 753</name>
    <dbReference type="NCBI Taxonomy" id="428125"/>
    <lineage>
        <taxon>Bacteria</taxon>
        <taxon>Bacillati</taxon>
        <taxon>Bacillota</taxon>
        <taxon>Clostridia</taxon>
        <taxon>Eubacteriales</taxon>
        <taxon>Oscillospiraceae</taxon>
        <taxon>Oscillospiraceae incertae sedis</taxon>
    </lineage>
</organism>
<reference evidence="3 5" key="2">
    <citation type="submission" date="2007-08" db="EMBL/GenBank/DDBJ databases">
        <authorList>
            <person name="Fulton L."/>
            <person name="Clifton S."/>
            <person name="Fulton B."/>
            <person name="Xu J."/>
            <person name="Minx P."/>
            <person name="Pepin K.H."/>
            <person name="Johnson M."/>
            <person name="Thiruvilangam P."/>
            <person name="Bhonagiri V."/>
            <person name="Nash W.E."/>
            <person name="Wang C."/>
            <person name="Mardis E.R."/>
            <person name="Wilson R.K."/>
        </authorList>
    </citation>
    <scope>NUCLEOTIDE SEQUENCE [LARGE SCALE GENOMIC DNA]</scope>
    <source>
        <strain evidence="3 5">DSM 753</strain>
    </source>
</reference>
<dbReference type="InterPro" id="IPR024462">
    <property type="entry name" value="GH116_N"/>
</dbReference>
<dbReference type="InterPro" id="IPR006775">
    <property type="entry name" value="GH116_catalytic"/>
</dbReference>